<evidence type="ECO:0000313" key="4">
    <source>
        <dbReference type="Proteomes" id="UP001632038"/>
    </source>
</evidence>
<dbReference type="EMBL" id="JAVIJP010000099">
    <property type="protein sequence ID" value="KAL3615814.1"/>
    <property type="molecule type" value="Genomic_DNA"/>
</dbReference>
<feature type="coiled-coil region" evidence="1">
    <location>
        <begin position="42"/>
        <end position="70"/>
    </location>
</feature>
<keyword evidence="4" id="KW-1185">Reference proteome</keyword>
<sequence length="147" mass="17029">MDSRPSFGLFGSPSSMSVVFYGLFPAVFYCLQRFSSDCVDVRTFLEKRIKQLMKEKDENAQKEVASEREKTKLLYDEKNRSMQNEVSLKEKLIKLGFGKGNGWFKPQRVASLEAKILQLEGEKGSWVQKEVDFEDKTNQLVDEPFRI</sequence>
<proteinExistence type="predicted"/>
<protein>
    <submittedName>
        <fullName evidence="3">Uncharacterized protein</fullName>
    </submittedName>
</protein>
<keyword evidence="2" id="KW-1133">Transmembrane helix</keyword>
<keyword evidence="2" id="KW-0472">Membrane</keyword>
<gene>
    <name evidence="3" type="ORF">CASFOL_040108</name>
</gene>
<accession>A0ABD3BF43</accession>
<evidence type="ECO:0000256" key="1">
    <source>
        <dbReference type="SAM" id="Coils"/>
    </source>
</evidence>
<keyword evidence="1" id="KW-0175">Coiled coil</keyword>
<reference evidence="4" key="1">
    <citation type="journal article" date="2024" name="IScience">
        <title>Strigolactones Initiate the Formation of Haustorium-like Structures in Castilleja.</title>
        <authorList>
            <person name="Buerger M."/>
            <person name="Peterson D."/>
            <person name="Chory J."/>
        </authorList>
    </citation>
    <scope>NUCLEOTIDE SEQUENCE [LARGE SCALE GENOMIC DNA]</scope>
</reference>
<comment type="caution">
    <text evidence="3">The sequence shown here is derived from an EMBL/GenBank/DDBJ whole genome shotgun (WGS) entry which is preliminary data.</text>
</comment>
<dbReference type="AlphaFoldDB" id="A0ABD3BF43"/>
<feature type="transmembrane region" description="Helical" evidence="2">
    <location>
        <begin position="7"/>
        <end position="29"/>
    </location>
</feature>
<dbReference type="Proteomes" id="UP001632038">
    <property type="component" value="Unassembled WGS sequence"/>
</dbReference>
<name>A0ABD3BF43_9LAMI</name>
<organism evidence="3 4">
    <name type="scientific">Castilleja foliolosa</name>
    <dbReference type="NCBI Taxonomy" id="1961234"/>
    <lineage>
        <taxon>Eukaryota</taxon>
        <taxon>Viridiplantae</taxon>
        <taxon>Streptophyta</taxon>
        <taxon>Embryophyta</taxon>
        <taxon>Tracheophyta</taxon>
        <taxon>Spermatophyta</taxon>
        <taxon>Magnoliopsida</taxon>
        <taxon>eudicotyledons</taxon>
        <taxon>Gunneridae</taxon>
        <taxon>Pentapetalae</taxon>
        <taxon>asterids</taxon>
        <taxon>lamiids</taxon>
        <taxon>Lamiales</taxon>
        <taxon>Orobanchaceae</taxon>
        <taxon>Pedicularideae</taxon>
        <taxon>Castillejinae</taxon>
        <taxon>Castilleja</taxon>
    </lineage>
</organism>
<keyword evidence="2" id="KW-0812">Transmembrane</keyword>
<evidence type="ECO:0000313" key="3">
    <source>
        <dbReference type="EMBL" id="KAL3615814.1"/>
    </source>
</evidence>
<evidence type="ECO:0000256" key="2">
    <source>
        <dbReference type="SAM" id="Phobius"/>
    </source>
</evidence>